<protein>
    <submittedName>
        <fullName evidence="1">Uncharacterized protein</fullName>
    </submittedName>
</protein>
<dbReference type="AlphaFoldDB" id="Q94HP6"/>
<evidence type="ECO:0000313" key="1">
    <source>
        <dbReference type="EMBL" id="AAK92591.1"/>
    </source>
</evidence>
<organism evidence="1 2">
    <name type="scientific">Oryza sativa subsp. japonica</name>
    <name type="common">Rice</name>
    <dbReference type="NCBI Taxonomy" id="39947"/>
    <lineage>
        <taxon>Eukaryota</taxon>
        <taxon>Viridiplantae</taxon>
        <taxon>Streptophyta</taxon>
        <taxon>Embryophyta</taxon>
        <taxon>Tracheophyta</taxon>
        <taxon>Spermatophyta</taxon>
        <taxon>Magnoliopsida</taxon>
        <taxon>Liliopsida</taxon>
        <taxon>Poales</taxon>
        <taxon>Poaceae</taxon>
        <taxon>BOP clade</taxon>
        <taxon>Oryzoideae</taxon>
        <taxon>Oryzeae</taxon>
        <taxon>Oryzinae</taxon>
        <taxon>Oryza</taxon>
        <taxon>Oryza sativa</taxon>
    </lineage>
</organism>
<proteinExistence type="predicted"/>
<reference evidence="2" key="2">
    <citation type="journal article" date="2008" name="Nucleic Acids Res.">
        <title>The rice annotation project database (RAP-DB): 2008 update.</title>
        <authorList>
            <consortium name="The rice annotation project (RAP)"/>
        </authorList>
    </citation>
    <scope>GENOME REANNOTATION</scope>
    <source>
        <strain evidence="2">cv. Nipponbare</strain>
    </source>
</reference>
<sequence>MSYVARFNQGISSSTMTSGNGFNNIATQYIRTDQGVMRGNVPLPQVVISPKVTFDSPNPSFAIQNINNHYVDAYATSSFAPIQYAYNATGGSMGDYAADYTEIGYMQNRADSMTGRDTGLTASFASQTAPTMAGQTVYYVGQTVPTIAGQTVPYPGQIGPPVAGLTAPLTTGQTGPWAG</sequence>
<gene>
    <name evidence="1" type="primary">OSJNBa0089D15.2</name>
</gene>
<dbReference type="EMBL" id="AC078944">
    <property type="protein sequence ID" value="AAK92591.1"/>
    <property type="molecule type" value="Genomic_DNA"/>
</dbReference>
<reference evidence="2" key="1">
    <citation type="journal article" date="2005" name="Nature">
        <title>The map-based sequence of the rice genome.</title>
        <authorList>
            <consortium name="International rice genome sequencing project (IRGSP)"/>
            <person name="Matsumoto T."/>
            <person name="Wu J."/>
            <person name="Kanamori H."/>
            <person name="Katayose Y."/>
            <person name="Fujisawa M."/>
            <person name="Namiki N."/>
            <person name="Mizuno H."/>
            <person name="Yamamoto K."/>
            <person name="Antonio B.A."/>
            <person name="Baba T."/>
            <person name="Sakata K."/>
            <person name="Nagamura Y."/>
            <person name="Aoki H."/>
            <person name="Arikawa K."/>
            <person name="Arita K."/>
            <person name="Bito T."/>
            <person name="Chiden Y."/>
            <person name="Fujitsuka N."/>
            <person name="Fukunaka R."/>
            <person name="Hamada M."/>
            <person name="Harada C."/>
            <person name="Hayashi A."/>
            <person name="Hijishita S."/>
            <person name="Honda M."/>
            <person name="Hosokawa S."/>
            <person name="Ichikawa Y."/>
            <person name="Idonuma A."/>
            <person name="Iijima M."/>
            <person name="Ikeda M."/>
            <person name="Ikeno M."/>
            <person name="Ito K."/>
            <person name="Ito S."/>
            <person name="Ito T."/>
            <person name="Ito Y."/>
            <person name="Ito Y."/>
            <person name="Iwabuchi A."/>
            <person name="Kamiya K."/>
            <person name="Karasawa W."/>
            <person name="Kurita K."/>
            <person name="Katagiri S."/>
            <person name="Kikuta A."/>
            <person name="Kobayashi H."/>
            <person name="Kobayashi N."/>
            <person name="Machita K."/>
            <person name="Maehara T."/>
            <person name="Masukawa M."/>
            <person name="Mizubayashi T."/>
            <person name="Mukai Y."/>
            <person name="Nagasaki H."/>
            <person name="Nagata Y."/>
            <person name="Naito S."/>
            <person name="Nakashima M."/>
            <person name="Nakama Y."/>
            <person name="Nakamichi Y."/>
            <person name="Nakamura M."/>
            <person name="Meguro A."/>
            <person name="Negishi M."/>
            <person name="Ohta I."/>
            <person name="Ohta T."/>
            <person name="Okamoto M."/>
            <person name="Ono N."/>
            <person name="Saji S."/>
            <person name="Sakaguchi M."/>
            <person name="Sakai K."/>
            <person name="Shibata M."/>
            <person name="Shimokawa T."/>
            <person name="Song J."/>
            <person name="Takazaki Y."/>
            <person name="Terasawa K."/>
            <person name="Tsugane M."/>
            <person name="Tsuji K."/>
            <person name="Ueda S."/>
            <person name="Waki K."/>
            <person name="Yamagata H."/>
            <person name="Yamamoto M."/>
            <person name="Yamamoto S."/>
            <person name="Yamane H."/>
            <person name="Yoshiki S."/>
            <person name="Yoshihara R."/>
            <person name="Yukawa K."/>
            <person name="Zhong H."/>
            <person name="Yano M."/>
            <person name="Yuan Q."/>
            <person name="Ouyang S."/>
            <person name="Liu J."/>
            <person name="Jones K.M."/>
            <person name="Gansberger K."/>
            <person name="Moffat K."/>
            <person name="Hill J."/>
            <person name="Bera J."/>
            <person name="Fadrosh D."/>
            <person name="Jin S."/>
            <person name="Johri S."/>
            <person name="Kim M."/>
            <person name="Overton L."/>
            <person name="Reardon M."/>
            <person name="Tsitrin T."/>
            <person name="Vuong H."/>
            <person name="Weaver B."/>
            <person name="Ciecko A."/>
            <person name="Tallon L."/>
            <person name="Jackson J."/>
            <person name="Pai G."/>
            <person name="Aken S.V."/>
            <person name="Utterback T."/>
            <person name="Reidmuller S."/>
            <person name="Feldblyum T."/>
            <person name="Hsiao J."/>
            <person name="Zismann V."/>
            <person name="Iobst S."/>
            <person name="de Vazeille A.R."/>
            <person name="Buell C.R."/>
            <person name="Ying K."/>
            <person name="Li Y."/>
            <person name="Lu T."/>
            <person name="Huang Y."/>
            <person name="Zhao Q."/>
            <person name="Feng Q."/>
            <person name="Zhang L."/>
            <person name="Zhu J."/>
            <person name="Weng Q."/>
            <person name="Mu J."/>
            <person name="Lu Y."/>
            <person name="Fan D."/>
            <person name="Liu Y."/>
            <person name="Guan J."/>
            <person name="Zhang Y."/>
            <person name="Yu S."/>
            <person name="Liu X."/>
            <person name="Zhang Y."/>
            <person name="Hong G."/>
            <person name="Han B."/>
            <person name="Choisne N."/>
            <person name="Demange N."/>
            <person name="Orjeda G."/>
            <person name="Samain S."/>
            <person name="Cattolico L."/>
            <person name="Pelletier E."/>
            <person name="Couloux A."/>
            <person name="Segurens B."/>
            <person name="Wincker P."/>
            <person name="D'Hont A."/>
            <person name="Scarpelli C."/>
            <person name="Weissenbach J."/>
            <person name="Salanoubat M."/>
            <person name="Quetier F."/>
            <person name="Yu Y."/>
            <person name="Kim H.R."/>
            <person name="Rambo T."/>
            <person name="Currie J."/>
            <person name="Collura K."/>
            <person name="Luo M."/>
            <person name="Yang T."/>
            <person name="Ammiraju J.S.S."/>
            <person name="Engler F."/>
            <person name="Soderlund C."/>
            <person name="Wing R.A."/>
            <person name="Palmer L.E."/>
            <person name="de la Bastide M."/>
            <person name="Spiegel L."/>
            <person name="Nascimento L."/>
            <person name="Zutavern T."/>
            <person name="O'Shaughnessy A."/>
            <person name="Dike S."/>
            <person name="Dedhia N."/>
            <person name="Preston R."/>
            <person name="Balija V."/>
            <person name="McCombie W.R."/>
            <person name="Chow T."/>
            <person name="Chen H."/>
            <person name="Chung M."/>
            <person name="Chen C."/>
            <person name="Shaw J."/>
            <person name="Wu H."/>
            <person name="Hsiao K."/>
            <person name="Chao Y."/>
            <person name="Chu M."/>
            <person name="Cheng C."/>
            <person name="Hour A."/>
            <person name="Lee P."/>
            <person name="Lin S."/>
            <person name="Lin Y."/>
            <person name="Liou J."/>
            <person name="Liu S."/>
            <person name="Hsing Y."/>
            <person name="Raghuvanshi S."/>
            <person name="Mohanty A."/>
            <person name="Bharti A.K."/>
            <person name="Gaur A."/>
            <person name="Gupta V."/>
            <person name="Kumar D."/>
            <person name="Ravi V."/>
            <person name="Vij S."/>
            <person name="Kapur A."/>
            <person name="Khurana P."/>
            <person name="Khurana P."/>
            <person name="Khurana J.P."/>
            <person name="Tyagi A.K."/>
            <person name="Gaikwad K."/>
            <person name="Singh A."/>
            <person name="Dalal V."/>
            <person name="Srivastava S."/>
            <person name="Dixit A."/>
            <person name="Pal A.K."/>
            <person name="Ghazi I.A."/>
            <person name="Yadav M."/>
            <person name="Pandit A."/>
            <person name="Bhargava A."/>
            <person name="Sureshbabu K."/>
            <person name="Batra K."/>
            <person name="Sharma T.R."/>
            <person name="Mohapatra T."/>
            <person name="Singh N.K."/>
            <person name="Messing J."/>
            <person name="Nelson A.B."/>
            <person name="Fuks G."/>
            <person name="Kavchok S."/>
            <person name="Keizer G."/>
            <person name="Linton E."/>
            <person name="Llaca V."/>
            <person name="Song R."/>
            <person name="Tanyolac B."/>
            <person name="Young S."/>
            <person name="Ho-Il K."/>
            <person name="Hahn J.H."/>
            <person name="Sangsakoo G."/>
            <person name="Vanavichit A."/>
            <person name="de Mattos Luiz.A.T."/>
            <person name="Zimmer P.D."/>
            <person name="Malone G."/>
            <person name="Dellagostin O."/>
            <person name="de Oliveira A.C."/>
            <person name="Bevan M."/>
            <person name="Bancroft I."/>
            <person name="Minx P."/>
            <person name="Cordum H."/>
            <person name="Wilson R."/>
            <person name="Cheng Z."/>
            <person name="Jin W."/>
            <person name="Jiang J."/>
            <person name="Leong S.A."/>
            <person name="Iwama H."/>
            <person name="Gojobori T."/>
            <person name="Itoh T."/>
            <person name="Niimura Y."/>
            <person name="Fujii Y."/>
            <person name="Habara T."/>
            <person name="Sakai H."/>
            <person name="Sato Y."/>
            <person name="Wilson G."/>
            <person name="Kumar K."/>
            <person name="McCouch S."/>
            <person name="Juretic N."/>
            <person name="Hoen D."/>
            <person name="Wright S."/>
            <person name="Bruskiewich R."/>
            <person name="Bureau T."/>
            <person name="Miyao A."/>
            <person name="Hirochika H."/>
            <person name="Nishikawa T."/>
            <person name="Kadowaki K."/>
            <person name="Sugiura M."/>
            <person name="Burr B."/>
            <person name="Sasaki T."/>
        </authorList>
    </citation>
    <scope>NUCLEOTIDE SEQUENCE [LARGE SCALE GENOMIC DNA]</scope>
    <source>
        <strain evidence="2">cv. Nipponbare</strain>
    </source>
</reference>
<evidence type="ECO:0000313" key="2">
    <source>
        <dbReference type="Proteomes" id="UP000000763"/>
    </source>
</evidence>
<accession>Q94HP6</accession>
<name>Q94HP6_ORYSJ</name>
<dbReference type="Proteomes" id="UP000000763">
    <property type="component" value="Chromosome 10"/>
</dbReference>